<evidence type="ECO:0000313" key="1">
    <source>
        <dbReference type="EMBL" id="KAI3356794.1"/>
    </source>
</evidence>
<evidence type="ECO:0000313" key="2">
    <source>
        <dbReference type="Proteomes" id="UP000831701"/>
    </source>
</evidence>
<name>A0ACB8VMN5_9TELE</name>
<proteinExistence type="predicted"/>
<keyword evidence="2" id="KW-1185">Reference proteome</keyword>
<comment type="caution">
    <text evidence="1">The sequence shown here is derived from an EMBL/GenBank/DDBJ whole genome shotgun (WGS) entry which is preliminary data.</text>
</comment>
<protein>
    <submittedName>
        <fullName evidence="1">Uncharacterized protein</fullName>
    </submittedName>
</protein>
<dbReference type="Proteomes" id="UP000831701">
    <property type="component" value="Chromosome 19"/>
</dbReference>
<dbReference type="EMBL" id="CM041549">
    <property type="protein sequence ID" value="KAI3356794.1"/>
    <property type="molecule type" value="Genomic_DNA"/>
</dbReference>
<accession>A0ACB8VMN5</accession>
<organism evidence="1 2">
    <name type="scientific">Scortum barcoo</name>
    <name type="common">barcoo grunter</name>
    <dbReference type="NCBI Taxonomy" id="214431"/>
    <lineage>
        <taxon>Eukaryota</taxon>
        <taxon>Metazoa</taxon>
        <taxon>Chordata</taxon>
        <taxon>Craniata</taxon>
        <taxon>Vertebrata</taxon>
        <taxon>Euteleostomi</taxon>
        <taxon>Actinopterygii</taxon>
        <taxon>Neopterygii</taxon>
        <taxon>Teleostei</taxon>
        <taxon>Neoteleostei</taxon>
        <taxon>Acanthomorphata</taxon>
        <taxon>Eupercaria</taxon>
        <taxon>Centrarchiformes</taxon>
        <taxon>Terapontoidei</taxon>
        <taxon>Terapontidae</taxon>
        <taxon>Scortum</taxon>
    </lineage>
</organism>
<reference evidence="1" key="1">
    <citation type="submission" date="2022-04" db="EMBL/GenBank/DDBJ databases">
        <title>Jade perch genome.</title>
        <authorList>
            <person name="Chao B."/>
        </authorList>
    </citation>
    <scope>NUCLEOTIDE SEQUENCE</scope>
    <source>
        <strain evidence="1">CB-2022</strain>
    </source>
</reference>
<sequence>MESHSGTMAESRIEGSSQVSQTPPAQPATMLAGARLERLTRRHAIKMVPAGSCSVECSLAVGELVGYSSAVVIFLDSVEKVNQVVESRVVIQGMFTPVLSLVNPAKKVSNVPTFIRNEVLEKELA</sequence>
<gene>
    <name evidence="1" type="ORF">L3Q82_003458</name>
</gene>